<proteinExistence type="predicted"/>
<protein>
    <submittedName>
        <fullName evidence="1">Uncharacterized protein</fullName>
    </submittedName>
</protein>
<organism evidence="1 2">
    <name type="scientific">BD1-7 clade bacterium</name>
    <dbReference type="NCBI Taxonomy" id="2029982"/>
    <lineage>
        <taxon>Bacteria</taxon>
        <taxon>Pseudomonadati</taxon>
        <taxon>Pseudomonadota</taxon>
        <taxon>Gammaproteobacteria</taxon>
        <taxon>Cellvibrionales</taxon>
        <taxon>Spongiibacteraceae</taxon>
        <taxon>BD1-7 clade</taxon>
    </lineage>
</organism>
<evidence type="ECO:0000313" key="1">
    <source>
        <dbReference type="EMBL" id="CAA0110152.1"/>
    </source>
</evidence>
<dbReference type="EMBL" id="CACSII010000016">
    <property type="protein sequence ID" value="CAA0110152.1"/>
    <property type="molecule type" value="Genomic_DNA"/>
</dbReference>
<name>A0A5S9PYS7_9GAMM</name>
<dbReference type="OrthoDB" id="9804645at2"/>
<reference evidence="1 2" key="1">
    <citation type="submission" date="2019-11" db="EMBL/GenBank/DDBJ databases">
        <authorList>
            <person name="Holert J."/>
        </authorList>
    </citation>
    <scope>NUCLEOTIDE SEQUENCE [LARGE SCALE GENOMIC DNA]</scope>
    <source>
        <strain evidence="1">BC5_2</strain>
    </source>
</reference>
<gene>
    <name evidence="1" type="ORF">DPBNPPHM_01354</name>
</gene>
<dbReference type="AlphaFoldDB" id="A0A5S9PYS7"/>
<dbReference type="Proteomes" id="UP000434580">
    <property type="component" value="Unassembled WGS sequence"/>
</dbReference>
<accession>A0A5S9PYS7</accession>
<evidence type="ECO:0000313" key="2">
    <source>
        <dbReference type="Proteomes" id="UP000434580"/>
    </source>
</evidence>
<sequence length="104" mass="11904">MYTALVITILRPLKTQSKKLIDTAHNANIQVPERLIPDGLAAELQRLHQEHSVGHEQWRDLLHGVAHEIRSPSARISFAVSEWNNAGAINRQSSFRWKYPYVLP</sequence>